<evidence type="ECO:0000259" key="1">
    <source>
        <dbReference type="Pfam" id="PF13304"/>
    </source>
</evidence>
<evidence type="ECO:0000313" key="3">
    <source>
        <dbReference type="Proteomes" id="UP000219072"/>
    </source>
</evidence>
<sequence length="451" mass="49593">MLLLSFTVRNHKSIRDELVLDLTKPTLRTLRPRSGTRWAEHVYPLAGIFGANASGKSALLDAFSYAFAAVRRSATSWQEKPVMMRAPFLLDDESADAPSGYVFDFVHDDRRYVYGFEVDAEGVAREWLRDVPSTRWRTLLDRDRAAGRTKLHPDLRPIGDVTARELVLSRAMLLRHPQLSPVALGLVDAYDAMSVRETHRERRLASITDSLVNGSITFDDIVTLLQVADIGVDHVDVQEDALPARVQEVVRSIKELFEGNVGKGAEEADTSEAKPTLLFEGVLGEEGSDAVVRNLLFTHRGGGANPPPPFPLHAESDGTIAWLALVVPALEALRRGGLYCVDEIDSSLHPHLLEVLLGLFADPELNGRGAQLIFTSHESYVLSPLSDVTLEPEQVWFTDKSPEGVTLLTCLADFPRHRDANVAKRYLTGRYGGTPRLAPSALARVLAPGAA</sequence>
<dbReference type="GO" id="GO:0005524">
    <property type="term" value="F:ATP binding"/>
    <property type="evidence" value="ECO:0007669"/>
    <property type="project" value="InterPro"/>
</dbReference>
<protein>
    <recommendedName>
        <fullName evidence="1">ATPase AAA-type core domain-containing protein</fullName>
    </recommendedName>
</protein>
<dbReference type="RefSeq" id="WP_097230197.1">
    <property type="nucleotide sequence ID" value="NZ_OCNE01000003.1"/>
</dbReference>
<keyword evidence="3" id="KW-1185">Reference proteome</keyword>
<dbReference type="PANTHER" id="PTHR40396:SF1">
    <property type="entry name" value="ATPASE AAA-TYPE CORE DOMAIN-CONTAINING PROTEIN"/>
    <property type="match status" value="1"/>
</dbReference>
<reference evidence="2 3" key="1">
    <citation type="submission" date="2017-09" db="EMBL/GenBank/DDBJ databases">
        <authorList>
            <person name="Ehlers B."/>
            <person name="Leendertz F.H."/>
        </authorList>
    </citation>
    <scope>NUCLEOTIDE SEQUENCE [LARGE SCALE GENOMIC DNA]</scope>
    <source>
        <strain evidence="2 3">CGMCC 4.7095</strain>
    </source>
</reference>
<gene>
    <name evidence="2" type="ORF">SAMN06297387_103321</name>
</gene>
<dbReference type="SUPFAM" id="SSF52540">
    <property type="entry name" value="P-loop containing nucleoside triphosphate hydrolases"/>
    <property type="match status" value="1"/>
</dbReference>
<dbReference type="AlphaFoldDB" id="A0A286DST6"/>
<dbReference type="OrthoDB" id="9809324at2"/>
<dbReference type="GO" id="GO:0016887">
    <property type="term" value="F:ATP hydrolysis activity"/>
    <property type="evidence" value="ECO:0007669"/>
    <property type="project" value="InterPro"/>
</dbReference>
<dbReference type="Pfam" id="PF13304">
    <property type="entry name" value="AAA_21"/>
    <property type="match status" value="1"/>
</dbReference>
<name>A0A286DST6_9ACTN</name>
<proteinExistence type="predicted"/>
<dbReference type="InterPro" id="IPR003959">
    <property type="entry name" value="ATPase_AAA_core"/>
</dbReference>
<feature type="domain" description="ATPase AAA-type core" evidence="1">
    <location>
        <begin position="45"/>
        <end position="383"/>
    </location>
</feature>
<dbReference type="Proteomes" id="UP000219072">
    <property type="component" value="Unassembled WGS sequence"/>
</dbReference>
<accession>A0A286DST6</accession>
<dbReference type="InterPro" id="IPR027417">
    <property type="entry name" value="P-loop_NTPase"/>
</dbReference>
<dbReference type="Gene3D" id="3.40.50.300">
    <property type="entry name" value="P-loop containing nucleotide triphosphate hydrolases"/>
    <property type="match status" value="2"/>
</dbReference>
<dbReference type="EMBL" id="OCNE01000003">
    <property type="protein sequence ID" value="SOD61710.1"/>
    <property type="molecule type" value="Genomic_DNA"/>
</dbReference>
<dbReference type="PANTHER" id="PTHR40396">
    <property type="entry name" value="ATPASE-LIKE PROTEIN"/>
    <property type="match status" value="1"/>
</dbReference>
<evidence type="ECO:0000313" key="2">
    <source>
        <dbReference type="EMBL" id="SOD61710.1"/>
    </source>
</evidence>
<organism evidence="2 3">
    <name type="scientific">Streptomyces zhaozhouensis</name>
    <dbReference type="NCBI Taxonomy" id="1300267"/>
    <lineage>
        <taxon>Bacteria</taxon>
        <taxon>Bacillati</taxon>
        <taxon>Actinomycetota</taxon>
        <taxon>Actinomycetes</taxon>
        <taxon>Kitasatosporales</taxon>
        <taxon>Streptomycetaceae</taxon>
        <taxon>Streptomyces</taxon>
    </lineage>
</organism>